<keyword evidence="2" id="KW-0433">Leucine-rich repeat</keyword>
<protein>
    <submittedName>
        <fullName evidence="11">Receptor-like kinase TMK3</fullName>
    </submittedName>
</protein>
<evidence type="ECO:0000256" key="1">
    <source>
        <dbReference type="ARBA" id="ARBA00004167"/>
    </source>
</evidence>
<dbReference type="PANTHER" id="PTHR47986:SF18">
    <property type="entry name" value="PROTEIN KINASE DOMAIN-CONTAINING PROTEIN"/>
    <property type="match status" value="1"/>
</dbReference>
<evidence type="ECO:0000256" key="6">
    <source>
        <dbReference type="ARBA" id="ARBA00022989"/>
    </source>
</evidence>
<dbReference type="OrthoDB" id="2018786at2759"/>
<sequence length="270" mass="29760">MAVFGALVYYHVELLMCKNVIVIAKDKEVMCRYEPLSASCIDTTISGLSSLSLPIRQGKGVTGTLPPDLGKLSELIVLEFFSNKISGPIPNLSGLTHLQTLNLRDNLFDSTPKNLFSGMNSLQEVYLNNNPFPAWEIPETVKETTSLKNLSLINCNIRQGKGVTGTLPPDLGKLSELIVLEFFSNKISGPIPNLSGLTHLQTLNLRDNLFDSTPKNLFSGMNSLQEVYLDNNPFPAWEIPETVKETTSLKNLSLINCNVTGSIPNFFKKN</sequence>
<evidence type="ECO:0000256" key="9">
    <source>
        <dbReference type="ARBA" id="ARBA00023180"/>
    </source>
</evidence>
<proteinExistence type="predicted"/>
<keyword evidence="6" id="KW-1133">Transmembrane helix</keyword>
<keyword evidence="9" id="KW-0325">Glycoprotein</keyword>
<dbReference type="Pfam" id="PF13855">
    <property type="entry name" value="LRR_8"/>
    <property type="match status" value="1"/>
</dbReference>
<dbReference type="GeneID" id="130511132"/>
<evidence type="ECO:0000313" key="11">
    <source>
        <dbReference type="RefSeq" id="XP_056863973.1"/>
    </source>
</evidence>
<dbReference type="Pfam" id="PF00560">
    <property type="entry name" value="LRR_1"/>
    <property type="match status" value="2"/>
</dbReference>
<dbReference type="InterPro" id="IPR052422">
    <property type="entry name" value="Auxin_Ser/Thr_Kinase"/>
</dbReference>
<gene>
    <name evidence="11" type="primary">LOC130511132</name>
</gene>
<dbReference type="KEGG" id="rsz:130511132"/>
<comment type="subcellular location">
    <subcellularLocation>
        <location evidence="1">Membrane</location>
        <topology evidence="1">Single-pass membrane protein</topology>
    </subcellularLocation>
</comment>
<keyword evidence="7" id="KW-0472">Membrane</keyword>
<reference evidence="11" key="2">
    <citation type="submission" date="2025-08" db="UniProtKB">
        <authorList>
            <consortium name="RefSeq"/>
        </authorList>
    </citation>
    <scope>IDENTIFICATION</scope>
    <source>
        <tissue evidence="11">Leaf</tissue>
    </source>
</reference>
<dbReference type="AlphaFoldDB" id="A0A9W3DKL1"/>
<keyword evidence="10" id="KW-1185">Reference proteome</keyword>
<dbReference type="RefSeq" id="XP_056863973.1">
    <property type="nucleotide sequence ID" value="XM_057007993.1"/>
</dbReference>
<evidence type="ECO:0000256" key="4">
    <source>
        <dbReference type="ARBA" id="ARBA00022729"/>
    </source>
</evidence>
<keyword evidence="8" id="KW-0675">Receptor</keyword>
<dbReference type="GO" id="GO:0016020">
    <property type="term" value="C:membrane"/>
    <property type="evidence" value="ECO:0007669"/>
    <property type="project" value="UniProtKB-SubCell"/>
</dbReference>
<name>A0A9W3DKL1_RAPSA</name>
<dbReference type="Gene3D" id="3.80.10.10">
    <property type="entry name" value="Ribonuclease Inhibitor"/>
    <property type="match status" value="2"/>
</dbReference>
<reference evidence="10" key="1">
    <citation type="journal article" date="2019" name="Database">
        <title>The radish genome database (RadishGD): an integrated information resource for radish genomics.</title>
        <authorList>
            <person name="Yu H.J."/>
            <person name="Baek S."/>
            <person name="Lee Y.J."/>
            <person name="Cho A."/>
            <person name="Mun J.H."/>
        </authorList>
    </citation>
    <scope>NUCLEOTIDE SEQUENCE [LARGE SCALE GENOMIC DNA]</scope>
    <source>
        <strain evidence="10">cv. WK10039</strain>
    </source>
</reference>
<evidence type="ECO:0000256" key="2">
    <source>
        <dbReference type="ARBA" id="ARBA00022614"/>
    </source>
</evidence>
<dbReference type="Proteomes" id="UP000504610">
    <property type="component" value="Chromosome 4"/>
</dbReference>
<dbReference type="InterPro" id="IPR001611">
    <property type="entry name" value="Leu-rich_rpt"/>
</dbReference>
<evidence type="ECO:0000313" key="10">
    <source>
        <dbReference type="Proteomes" id="UP000504610"/>
    </source>
</evidence>
<evidence type="ECO:0000256" key="3">
    <source>
        <dbReference type="ARBA" id="ARBA00022692"/>
    </source>
</evidence>
<dbReference type="InterPro" id="IPR032675">
    <property type="entry name" value="LRR_dom_sf"/>
</dbReference>
<evidence type="ECO:0000256" key="8">
    <source>
        <dbReference type="ARBA" id="ARBA00023170"/>
    </source>
</evidence>
<evidence type="ECO:0000256" key="7">
    <source>
        <dbReference type="ARBA" id="ARBA00023136"/>
    </source>
</evidence>
<dbReference type="PANTHER" id="PTHR47986">
    <property type="entry name" value="OSJNBA0070M12.3 PROTEIN"/>
    <property type="match status" value="1"/>
</dbReference>
<organism evidence="10 11">
    <name type="scientific">Raphanus sativus</name>
    <name type="common">Radish</name>
    <name type="synonym">Raphanus raphanistrum var. sativus</name>
    <dbReference type="NCBI Taxonomy" id="3726"/>
    <lineage>
        <taxon>Eukaryota</taxon>
        <taxon>Viridiplantae</taxon>
        <taxon>Streptophyta</taxon>
        <taxon>Embryophyta</taxon>
        <taxon>Tracheophyta</taxon>
        <taxon>Spermatophyta</taxon>
        <taxon>Magnoliopsida</taxon>
        <taxon>eudicotyledons</taxon>
        <taxon>Gunneridae</taxon>
        <taxon>Pentapetalae</taxon>
        <taxon>rosids</taxon>
        <taxon>malvids</taxon>
        <taxon>Brassicales</taxon>
        <taxon>Brassicaceae</taxon>
        <taxon>Brassiceae</taxon>
        <taxon>Raphanus</taxon>
    </lineage>
</organism>
<keyword evidence="4" id="KW-0732">Signal</keyword>
<dbReference type="SUPFAM" id="SSF52058">
    <property type="entry name" value="L domain-like"/>
    <property type="match status" value="1"/>
</dbReference>
<dbReference type="SMART" id="SM00369">
    <property type="entry name" value="LRR_TYP"/>
    <property type="match status" value="2"/>
</dbReference>
<keyword evidence="5" id="KW-0677">Repeat</keyword>
<accession>A0A9W3DKL1</accession>
<dbReference type="InterPro" id="IPR003591">
    <property type="entry name" value="Leu-rich_rpt_typical-subtyp"/>
</dbReference>
<keyword evidence="3" id="KW-0812">Transmembrane</keyword>
<evidence type="ECO:0000256" key="5">
    <source>
        <dbReference type="ARBA" id="ARBA00022737"/>
    </source>
</evidence>